<feature type="compositionally biased region" description="Basic and acidic residues" evidence="1">
    <location>
        <begin position="62"/>
        <end position="73"/>
    </location>
</feature>
<dbReference type="HOGENOM" id="CLU_2698572_0_0_7"/>
<dbReference type="AlphaFoldDB" id="C0QII6"/>
<name>C0QII6_DESAH</name>
<protein>
    <submittedName>
        <fullName evidence="2">Uncharacterized protein</fullName>
    </submittedName>
</protein>
<dbReference type="KEGG" id="dat:HRM2_48820"/>
<evidence type="ECO:0000313" key="3">
    <source>
        <dbReference type="Proteomes" id="UP000000442"/>
    </source>
</evidence>
<reference evidence="2 3" key="1">
    <citation type="journal article" date="2009" name="Environ. Microbiol.">
        <title>Genome sequence of Desulfobacterium autotrophicum HRM2, a marine sulfate reducer oxidizing organic carbon completely to carbon dioxide.</title>
        <authorList>
            <person name="Strittmatter A.W."/>
            <person name="Liesegang H."/>
            <person name="Rabus R."/>
            <person name="Decker I."/>
            <person name="Amann J."/>
            <person name="Andres S."/>
            <person name="Henne A."/>
            <person name="Fricke W.F."/>
            <person name="Martinez-Arias R."/>
            <person name="Bartels D."/>
            <person name="Goesmann A."/>
            <person name="Krause L."/>
            <person name="Puehler A."/>
            <person name="Klenk H.P."/>
            <person name="Richter M."/>
            <person name="Schuler M."/>
            <person name="Gloeckner F.O."/>
            <person name="Meyerdierks A."/>
            <person name="Gottschalk G."/>
            <person name="Amann R."/>
        </authorList>
    </citation>
    <scope>NUCLEOTIDE SEQUENCE [LARGE SCALE GENOMIC DNA]</scope>
    <source>
        <strain evidence="3">ATCC 43914 / DSM 3382 / HRM2</strain>
    </source>
</reference>
<sequence>MGGQGACLFQRKSGIVQVAFKPRLIMELMALFMVQVCVVDFLDRKPISMARSQIHDPANPGNEKEGDRPRLMA</sequence>
<evidence type="ECO:0000256" key="1">
    <source>
        <dbReference type="SAM" id="MobiDB-lite"/>
    </source>
</evidence>
<feature type="region of interest" description="Disordered" evidence="1">
    <location>
        <begin position="52"/>
        <end position="73"/>
    </location>
</feature>
<proteinExistence type="predicted"/>
<keyword evidence="3" id="KW-1185">Reference proteome</keyword>
<dbReference type="Proteomes" id="UP000000442">
    <property type="component" value="Chromosome"/>
</dbReference>
<dbReference type="EMBL" id="CP001087">
    <property type="protein sequence ID" value="ACN17930.1"/>
    <property type="molecule type" value="Genomic_DNA"/>
</dbReference>
<evidence type="ECO:0000313" key="2">
    <source>
        <dbReference type="EMBL" id="ACN17930.1"/>
    </source>
</evidence>
<organism evidence="2 3">
    <name type="scientific">Desulforapulum autotrophicum (strain ATCC 43914 / DSM 3382 / VKM B-1955 / HRM2)</name>
    <name type="common">Desulfobacterium autotrophicum</name>
    <dbReference type="NCBI Taxonomy" id="177437"/>
    <lineage>
        <taxon>Bacteria</taxon>
        <taxon>Pseudomonadati</taxon>
        <taxon>Thermodesulfobacteriota</taxon>
        <taxon>Desulfobacteria</taxon>
        <taxon>Desulfobacterales</taxon>
        <taxon>Desulfobacteraceae</taxon>
        <taxon>Desulforapulum</taxon>
    </lineage>
</organism>
<gene>
    <name evidence="2" type="ordered locus">HRM2_48820</name>
</gene>
<accession>C0QII6</accession>
<dbReference type="STRING" id="177437.HRM2_48820"/>